<dbReference type="NCBIfam" id="TIGR01455">
    <property type="entry name" value="glmM"/>
    <property type="match status" value="1"/>
</dbReference>
<evidence type="ECO:0000259" key="15">
    <source>
        <dbReference type="Pfam" id="PF02880"/>
    </source>
</evidence>
<dbReference type="Gene3D" id="3.40.120.10">
    <property type="entry name" value="Alpha-D-Glucose-1,6-Bisphosphate, subunit A, domain 3"/>
    <property type="match status" value="3"/>
</dbReference>
<evidence type="ECO:0000259" key="14">
    <source>
        <dbReference type="Pfam" id="PF02879"/>
    </source>
</evidence>
<dbReference type="SUPFAM" id="SSF55957">
    <property type="entry name" value="Phosphoglucomutase, C-terminal domain"/>
    <property type="match status" value="1"/>
</dbReference>
<keyword evidence="3 9" id="KW-0479">Metal-binding</keyword>
<feature type="domain" description="Alpha-D-phosphohexomutase alpha/beta/alpha" evidence="15">
    <location>
        <begin position="259"/>
        <end position="370"/>
    </location>
</feature>
<evidence type="ECO:0000313" key="17">
    <source>
        <dbReference type="Proteomes" id="UP000195437"/>
    </source>
</evidence>
<dbReference type="GO" id="GO:0009252">
    <property type="term" value="P:peptidoglycan biosynthetic process"/>
    <property type="evidence" value="ECO:0007669"/>
    <property type="project" value="TreeGrafter"/>
</dbReference>
<dbReference type="Pfam" id="PF00408">
    <property type="entry name" value="PGM_PMM_IV"/>
    <property type="match status" value="1"/>
</dbReference>
<keyword evidence="5 9" id="KW-0413">Isomerase</keyword>
<evidence type="ECO:0000313" key="16">
    <source>
        <dbReference type="EMBL" id="ARU60398.1"/>
    </source>
</evidence>
<dbReference type="FunFam" id="3.40.120.10:FF:000002">
    <property type="entry name" value="Phosphoglucosamine mutase"/>
    <property type="match status" value="1"/>
</dbReference>
<dbReference type="PANTHER" id="PTHR42946:SF1">
    <property type="entry name" value="PHOSPHOGLUCOMUTASE (ALPHA-D-GLUCOSE-1,6-BISPHOSPHATE-DEPENDENT)"/>
    <property type="match status" value="1"/>
</dbReference>
<comment type="catalytic activity">
    <reaction evidence="6 9 11">
        <text>alpha-D-glucosamine 1-phosphate = D-glucosamine 6-phosphate</text>
        <dbReference type="Rhea" id="RHEA:23424"/>
        <dbReference type="ChEBI" id="CHEBI:58516"/>
        <dbReference type="ChEBI" id="CHEBI:58725"/>
        <dbReference type="EC" id="5.4.2.10"/>
    </reaction>
</comment>
<dbReference type="PROSITE" id="PS00710">
    <property type="entry name" value="PGM_PMM"/>
    <property type="match status" value="1"/>
</dbReference>
<dbReference type="Pfam" id="PF02879">
    <property type="entry name" value="PGM_PMM_II"/>
    <property type="match status" value="1"/>
</dbReference>
<comment type="function">
    <text evidence="9 11">Catalyzes the conversion of glucosamine-6-phosphate to glucosamine-1-phosphate.</text>
</comment>
<accession>A0A1Y0IIV5</accession>
<dbReference type="InterPro" id="IPR036900">
    <property type="entry name" value="A-D-PHexomutase_C_sf"/>
</dbReference>
<evidence type="ECO:0000259" key="12">
    <source>
        <dbReference type="Pfam" id="PF00408"/>
    </source>
</evidence>
<dbReference type="GO" id="GO:0005975">
    <property type="term" value="P:carbohydrate metabolic process"/>
    <property type="evidence" value="ECO:0007669"/>
    <property type="project" value="InterPro"/>
</dbReference>
<comment type="PTM">
    <text evidence="9">Activated by phosphorylation.</text>
</comment>
<dbReference type="EC" id="5.4.2.10" evidence="7 9"/>
<dbReference type="GO" id="GO:0008966">
    <property type="term" value="F:phosphoglucosamine mutase activity"/>
    <property type="evidence" value="ECO:0007669"/>
    <property type="project" value="UniProtKB-UniRule"/>
</dbReference>
<proteinExistence type="inferred from homology"/>
<dbReference type="SUPFAM" id="SSF53738">
    <property type="entry name" value="Phosphoglucomutase, first 3 domains"/>
    <property type="match status" value="3"/>
</dbReference>
<dbReference type="CDD" id="cd05802">
    <property type="entry name" value="GlmM"/>
    <property type="match status" value="1"/>
</dbReference>
<keyword evidence="4 9" id="KW-0460">Magnesium</keyword>
<dbReference type="InterPro" id="IPR016055">
    <property type="entry name" value="A-D-PHexomutase_a/b/a-I/II/III"/>
</dbReference>
<gene>
    <name evidence="9" type="primary">glmM</name>
    <name evidence="16" type="ORF">CBW65_04440</name>
</gene>
<evidence type="ECO:0000256" key="4">
    <source>
        <dbReference type="ARBA" id="ARBA00022842"/>
    </source>
</evidence>
<dbReference type="AlphaFoldDB" id="A0A1Y0IIV5"/>
<dbReference type="InterPro" id="IPR005846">
    <property type="entry name" value="A-D-PHexomutase_a/b/a-III"/>
</dbReference>
<feature type="binding site" evidence="9">
    <location>
        <position position="242"/>
    </location>
    <ligand>
        <name>Mg(2+)</name>
        <dbReference type="ChEBI" id="CHEBI:18420"/>
    </ligand>
</feature>
<evidence type="ECO:0000256" key="7">
    <source>
        <dbReference type="ARBA" id="ARBA00066330"/>
    </source>
</evidence>
<evidence type="ECO:0000256" key="5">
    <source>
        <dbReference type="ARBA" id="ARBA00023235"/>
    </source>
</evidence>
<evidence type="ECO:0000256" key="1">
    <source>
        <dbReference type="ARBA" id="ARBA00010231"/>
    </source>
</evidence>
<dbReference type="Proteomes" id="UP000195437">
    <property type="component" value="Chromosome"/>
</dbReference>
<dbReference type="InterPro" id="IPR005844">
    <property type="entry name" value="A-D-PHexomutase_a/b/a-I"/>
</dbReference>
<dbReference type="RefSeq" id="WP_087455789.1">
    <property type="nucleotide sequence ID" value="NZ_CP021434.1"/>
</dbReference>
<feature type="domain" description="Alpha-D-phosphohexomutase alpha/beta/alpha" evidence="14">
    <location>
        <begin position="170"/>
        <end position="255"/>
    </location>
</feature>
<dbReference type="HAMAP" id="MF_01554_B">
    <property type="entry name" value="GlmM_B"/>
    <property type="match status" value="1"/>
</dbReference>
<dbReference type="FunFam" id="3.30.310.50:FF:000001">
    <property type="entry name" value="Phosphoglucosamine mutase"/>
    <property type="match status" value="1"/>
</dbReference>
<keyword evidence="2 9" id="KW-0597">Phosphoprotein</keyword>
<dbReference type="GO" id="GO:0004615">
    <property type="term" value="F:phosphomannomutase activity"/>
    <property type="evidence" value="ECO:0007669"/>
    <property type="project" value="TreeGrafter"/>
</dbReference>
<sequence length="450" mass="48110">MAQYFGTDGVRGVANLELTPELAYKLGRAGAHVLTQGIDKERAKIAVGKDTRISGDMLEAALIAGITSVGVDVVRLGIIPTPGVAYLTRSLEADAGVMISASHNPVPDNGIKFFGGDGYKLTDAQEAEFERLLDAAVDELPRPTGEKVGRVYEEVDAGVLFTEYQKSSIRNRFDGVKVVLDCGNGAASFVAAGVFRSLGAEVVAIFSEPTGTNINVGCGSTHPEVVREAVLEHKAAIGLSFDGDADRLIAVDELGNIVDGDYVMAVLAKALKDRGELAGNTVVATVMSNIGFLKAMREQDINVVKTAVGDRYVMEAMKADGYVLGGEQSGHIIMLQHNTTGDGLLTALHLTDIMVEAQKPMSELRSIMQSFPQIMVNVRVATKDGWKDNANIAAAIQRVEEILGADGRVLVRPSGTEPLIRVMAEGPEEESLRRYVNEIADVVRQEQGEK</sequence>
<protein>
    <recommendedName>
        <fullName evidence="8 9">Phosphoglucosamine mutase</fullName>
        <ecNumber evidence="7 9">5.4.2.10</ecNumber>
    </recommendedName>
</protein>
<feature type="binding site" evidence="9">
    <location>
        <position position="244"/>
    </location>
    <ligand>
        <name>Mg(2+)</name>
        <dbReference type="ChEBI" id="CHEBI:18420"/>
    </ligand>
</feature>
<evidence type="ECO:0000256" key="8">
    <source>
        <dbReference type="ARBA" id="ARBA00068193"/>
    </source>
</evidence>
<reference evidence="17" key="1">
    <citation type="submission" date="2017-05" db="EMBL/GenBank/DDBJ databases">
        <authorList>
            <person name="Sung H."/>
        </authorList>
    </citation>
    <scope>NUCLEOTIDE SEQUENCE [LARGE SCALE GENOMIC DNA]</scope>
    <source>
        <strain evidence="17">AR23208</strain>
    </source>
</reference>
<dbReference type="GO" id="GO:0000287">
    <property type="term" value="F:magnesium ion binding"/>
    <property type="evidence" value="ECO:0007669"/>
    <property type="project" value="UniProtKB-UniRule"/>
</dbReference>
<dbReference type="KEGG" id="tum:CBW65_04440"/>
<feature type="modified residue" description="Phosphoserine" evidence="9">
    <location>
        <position position="102"/>
    </location>
</feature>
<evidence type="ECO:0000256" key="2">
    <source>
        <dbReference type="ARBA" id="ARBA00022553"/>
    </source>
</evidence>
<dbReference type="InterPro" id="IPR006352">
    <property type="entry name" value="GlmM_bact"/>
</dbReference>
<dbReference type="OrthoDB" id="9806956at2"/>
<feature type="domain" description="Alpha-D-phosphohexomutase alpha/beta/alpha" evidence="13">
    <location>
        <begin position="3"/>
        <end position="134"/>
    </location>
</feature>
<dbReference type="InterPro" id="IPR005845">
    <property type="entry name" value="A-D-PHexomutase_a/b/a-II"/>
</dbReference>
<dbReference type="InterPro" id="IPR050060">
    <property type="entry name" value="Phosphoglucosamine_mutase"/>
</dbReference>
<evidence type="ECO:0000256" key="9">
    <source>
        <dbReference type="HAMAP-Rule" id="MF_01554"/>
    </source>
</evidence>
<evidence type="ECO:0000256" key="6">
    <source>
        <dbReference type="ARBA" id="ARBA00050364"/>
    </source>
</evidence>
<dbReference type="PRINTS" id="PR00509">
    <property type="entry name" value="PGMPMM"/>
</dbReference>
<evidence type="ECO:0000259" key="13">
    <source>
        <dbReference type="Pfam" id="PF02878"/>
    </source>
</evidence>
<dbReference type="InterPro" id="IPR005841">
    <property type="entry name" value="Alpha-D-phosphohexomutase_SF"/>
</dbReference>
<dbReference type="GO" id="GO:0005829">
    <property type="term" value="C:cytosol"/>
    <property type="evidence" value="ECO:0007669"/>
    <property type="project" value="TreeGrafter"/>
</dbReference>
<dbReference type="NCBIfam" id="NF008139">
    <property type="entry name" value="PRK10887.1"/>
    <property type="match status" value="1"/>
</dbReference>
<dbReference type="InterPro" id="IPR016066">
    <property type="entry name" value="A-D-PHexomutase_CS"/>
</dbReference>
<keyword evidence="17" id="KW-1185">Reference proteome</keyword>
<dbReference type="GO" id="GO:0006048">
    <property type="term" value="P:UDP-N-acetylglucosamine biosynthetic process"/>
    <property type="evidence" value="ECO:0007669"/>
    <property type="project" value="TreeGrafter"/>
</dbReference>
<dbReference type="EMBL" id="CP021434">
    <property type="protein sequence ID" value="ARU60398.1"/>
    <property type="molecule type" value="Genomic_DNA"/>
</dbReference>
<dbReference type="Pfam" id="PF02878">
    <property type="entry name" value="PGM_PMM_I"/>
    <property type="match status" value="1"/>
</dbReference>
<dbReference type="Pfam" id="PF02880">
    <property type="entry name" value="PGM_PMM_III"/>
    <property type="match status" value="1"/>
</dbReference>
<evidence type="ECO:0000256" key="11">
    <source>
        <dbReference type="RuleBase" id="RU004327"/>
    </source>
</evidence>
<dbReference type="InterPro" id="IPR005843">
    <property type="entry name" value="A-D-PHexomutase_C"/>
</dbReference>
<evidence type="ECO:0000256" key="10">
    <source>
        <dbReference type="RuleBase" id="RU004326"/>
    </source>
</evidence>
<feature type="binding site" evidence="9">
    <location>
        <position position="246"/>
    </location>
    <ligand>
        <name>Mg(2+)</name>
        <dbReference type="ChEBI" id="CHEBI:18420"/>
    </ligand>
</feature>
<feature type="active site" description="Phosphoserine intermediate" evidence="9">
    <location>
        <position position="102"/>
    </location>
</feature>
<name>A0A1Y0IIV5_9BACL</name>
<dbReference type="PANTHER" id="PTHR42946">
    <property type="entry name" value="PHOSPHOHEXOSE MUTASE"/>
    <property type="match status" value="1"/>
</dbReference>
<dbReference type="Gene3D" id="3.30.310.50">
    <property type="entry name" value="Alpha-D-phosphohexomutase, C-terminal domain"/>
    <property type="match status" value="1"/>
</dbReference>
<comment type="similarity">
    <text evidence="1 9 10">Belongs to the phosphohexose mutase family.</text>
</comment>
<dbReference type="FunFam" id="3.40.120.10:FF:000001">
    <property type="entry name" value="Phosphoglucosamine mutase"/>
    <property type="match status" value="1"/>
</dbReference>
<evidence type="ECO:0000256" key="3">
    <source>
        <dbReference type="ARBA" id="ARBA00022723"/>
    </source>
</evidence>
<feature type="binding site" description="via phosphate group" evidence="9">
    <location>
        <position position="102"/>
    </location>
    <ligand>
        <name>Mg(2+)</name>
        <dbReference type="ChEBI" id="CHEBI:18420"/>
    </ligand>
</feature>
<organism evidence="16 17">
    <name type="scientific">Tumebacillus avium</name>
    <dbReference type="NCBI Taxonomy" id="1903704"/>
    <lineage>
        <taxon>Bacteria</taxon>
        <taxon>Bacillati</taxon>
        <taxon>Bacillota</taxon>
        <taxon>Bacilli</taxon>
        <taxon>Bacillales</taxon>
        <taxon>Alicyclobacillaceae</taxon>
        <taxon>Tumebacillus</taxon>
    </lineage>
</organism>
<comment type="cofactor">
    <cofactor evidence="9">
        <name>Mg(2+)</name>
        <dbReference type="ChEBI" id="CHEBI:18420"/>
    </cofactor>
    <text evidence="9">Binds 1 Mg(2+) ion per subunit.</text>
</comment>
<feature type="domain" description="Alpha-D-phosphohexomutase C-terminal" evidence="12">
    <location>
        <begin position="375"/>
        <end position="441"/>
    </location>
</feature>